<evidence type="ECO:0000313" key="2">
    <source>
        <dbReference type="Proteomes" id="UP000325315"/>
    </source>
</evidence>
<gene>
    <name evidence="1" type="ORF">EPI10_008235</name>
</gene>
<dbReference type="Proteomes" id="UP000325315">
    <property type="component" value="Unassembled WGS sequence"/>
</dbReference>
<organism evidence="1 2">
    <name type="scientific">Gossypium australe</name>
    <dbReference type="NCBI Taxonomy" id="47621"/>
    <lineage>
        <taxon>Eukaryota</taxon>
        <taxon>Viridiplantae</taxon>
        <taxon>Streptophyta</taxon>
        <taxon>Embryophyta</taxon>
        <taxon>Tracheophyta</taxon>
        <taxon>Spermatophyta</taxon>
        <taxon>Magnoliopsida</taxon>
        <taxon>eudicotyledons</taxon>
        <taxon>Gunneridae</taxon>
        <taxon>Pentapetalae</taxon>
        <taxon>rosids</taxon>
        <taxon>malvids</taxon>
        <taxon>Malvales</taxon>
        <taxon>Malvaceae</taxon>
        <taxon>Malvoideae</taxon>
        <taxon>Gossypium</taxon>
    </lineage>
</organism>
<comment type="caution">
    <text evidence="1">The sequence shown here is derived from an EMBL/GenBank/DDBJ whole genome shotgun (WGS) entry which is preliminary data.</text>
</comment>
<proteinExistence type="predicted"/>
<reference evidence="2" key="1">
    <citation type="journal article" date="2019" name="Plant Biotechnol. J.">
        <title>Genome sequencing of the Australian wild diploid species Gossypium australe highlights disease resistance and delayed gland morphogenesis.</title>
        <authorList>
            <person name="Cai Y."/>
            <person name="Cai X."/>
            <person name="Wang Q."/>
            <person name="Wang P."/>
            <person name="Zhang Y."/>
            <person name="Cai C."/>
            <person name="Xu Y."/>
            <person name="Wang K."/>
            <person name="Zhou Z."/>
            <person name="Wang C."/>
            <person name="Geng S."/>
            <person name="Li B."/>
            <person name="Dong Q."/>
            <person name="Hou Y."/>
            <person name="Wang H."/>
            <person name="Ai P."/>
            <person name="Liu Z."/>
            <person name="Yi F."/>
            <person name="Sun M."/>
            <person name="An G."/>
            <person name="Cheng J."/>
            <person name="Zhang Y."/>
            <person name="Shi Q."/>
            <person name="Xie Y."/>
            <person name="Shi X."/>
            <person name="Chang Y."/>
            <person name="Huang F."/>
            <person name="Chen Y."/>
            <person name="Hong S."/>
            <person name="Mi L."/>
            <person name="Sun Q."/>
            <person name="Zhang L."/>
            <person name="Zhou B."/>
            <person name="Peng R."/>
            <person name="Zhang X."/>
            <person name="Liu F."/>
        </authorList>
    </citation>
    <scope>NUCLEOTIDE SEQUENCE [LARGE SCALE GENOMIC DNA]</scope>
    <source>
        <strain evidence="2">cv. PA1801</strain>
    </source>
</reference>
<accession>A0A5B6V4H3</accession>
<keyword evidence="2" id="KW-1185">Reference proteome</keyword>
<name>A0A5B6V4H3_9ROSI</name>
<dbReference type="EMBL" id="SMMG02000008">
    <property type="protein sequence ID" value="KAA3463923.1"/>
    <property type="molecule type" value="Genomic_DNA"/>
</dbReference>
<sequence>MAVIISPDSLFYLKAVTEQPTPSHFTQQPTHSPTSVSLSKYVRVLVWGNIKFWVWRYVVISISWQCRLQKNTIYDWPWFLFTAKDQQNKARNSWSTDQRNKVGADGPLRLSDIKENINCLLDT</sequence>
<protein>
    <submittedName>
        <fullName evidence="1">Uncharacterized protein</fullName>
    </submittedName>
</protein>
<evidence type="ECO:0000313" key="1">
    <source>
        <dbReference type="EMBL" id="KAA3463923.1"/>
    </source>
</evidence>
<dbReference type="OrthoDB" id="995984at2759"/>
<dbReference type="AlphaFoldDB" id="A0A5B6V4H3"/>